<dbReference type="RefSeq" id="XP_050936261.1">
    <property type="nucleotide sequence ID" value="XM_051080304.1"/>
</dbReference>
<feature type="transmembrane region" description="Helical" evidence="6">
    <location>
        <begin position="175"/>
        <end position="197"/>
    </location>
</feature>
<feature type="transmembrane region" description="Helical" evidence="6">
    <location>
        <begin position="367"/>
        <end position="387"/>
    </location>
</feature>
<feature type="transmembrane region" description="Helical" evidence="6">
    <location>
        <begin position="332"/>
        <end position="355"/>
    </location>
</feature>
<dbReference type="Pfam" id="PF00854">
    <property type="entry name" value="PTR2"/>
    <property type="match status" value="1"/>
</dbReference>
<comment type="subcellular location">
    <subcellularLocation>
        <location evidence="1">Membrane</location>
        <topology evidence="1">Multi-pass membrane protein</topology>
    </subcellularLocation>
</comment>
<keyword evidence="7" id="KW-1185">Reference proteome</keyword>
<keyword evidence="4 6" id="KW-1133">Transmembrane helix</keyword>
<reference evidence="8" key="1">
    <citation type="submission" date="2025-08" db="UniProtKB">
        <authorList>
            <consortium name="RefSeq"/>
        </authorList>
    </citation>
    <scope>IDENTIFICATION</scope>
    <source>
        <tissue evidence="8">Stem</tissue>
    </source>
</reference>
<feature type="transmembrane region" description="Helical" evidence="6">
    <location>
        <begin position="20"/>
        <end position="48"/>
    </location>
</feature>
<dbReference type="PROSITE" id="PS51257">
    <property type="entry name" value="PROKAR_LIPOPROTEIN"/>
    <property type="match status" value="1"/>
</dbReference>
<feature type="transmembrane region" description="Helical" evidence="6">
    <location>
        <begin position="408"/>
        <end position="426"/>
    </location>
</feature>
<evidence type="ECO:0000256" key="4">
    <source>
        <dbReference type="ARBA" id="ARBA00022989"/>
    </source>
</evidence>
<dbReference type="InterPro" id="IPR036259">
    <property type="entry name" value="MFS_trans_sf"/>
</dbReference>
<gene>
    <name evidence="8" type="primary">LOC103497218</name>
</gene>
<name>A0ABM3KER7_CUCME</name>
<evidence type="ECO:0000256" key="6">
    <source>
        <dbReference type="SAM" id="Phobius"/>
    </source>
</evidence>
<feature type="transmembrane region" description="Helical" evidence="6">
    <location>
        <begin position="86"/>
        <end position="106"/>
    </location>
</feature>
<keyword evidence="3 6" id="KW-0812">Transmembrane</keyword>
<organism evidence="7 8">
    <name type="scientific">Cucumis melo</name>
    <name type="common">Muskmelon</name>
    <dbReference type="NCBI Taxonomy" id="3656"/>
    <lineage>
        <taxon>Eukaryota</taxon>
        <taxon>Viridiplantae</taxon>
        <taxon>Streptophyta</taxon>
        <taxon>Embryophyta</taxon>
        <taxon>Tracheophyta</taxon>
        <taxon>Spermatophyta</taxon>
        <taxon>Magnoliopsida</taxon>
        <taxon>eudicotyledons</taxon>
        <taxon>Gunneridae</taxon>
        <taxon>Pentapetalae</taxon>
        <taxon>rosids</taxon>
        <taxon>fabids</taxon>
        <taxon>Cucurbitales</taxon>
        <taxon>Cucurbitaceae</taxon>
        <taxon>Benincaseae</taxon>
        <taxon>Cucumis</taxon>
    </lineage>
</organism>
<dbReference type="PANTHER" id="PTHR11654">
    <property type="entry name" value="OLIGOPEPTIDE TRANSPORTER-RELATED"/>
    <property type="match status" value="1"/>
</dbReference>
<dbReference type="Proteomes" id="UP001652600">
    <property type="component" value="Chromosome 12"/>
</dbReference>
<feature type="transmembrane region" description="Helical" evidence="6">
    <location>
        <begin position="481"/>
        <end position="502"/>
    </location>
</feature>
<protein>
    <submittedName>
        <fullName evidence="8">LOW QUALITY PROTEIN: protein NRT1/ PTR FAMILY 2.7-like</fullName>
    </submittedName>
</protein>
<dbReference type="Gene3D" id="1.20.1250.20">
    <property type="entry name" value="MFS general substrate transporter like domains"/>
    <property type="match status" value="1"/>
</dbReference>
<feature type="transmembrane region" description="Helical" evidence="6">
    <location>
        <begin position="446"/>
        <end position="469"/>
    </location>
</feature>
<proteinExistence type="inferred from homology"/>
<evidence type="ECO:0000313" key="8">
    <source>
        <dbReference type="RefSeq" id="XP_050936261.1"/>
    </source>
</evidence>
<evidence type="ECO:0000313" key="7">
    <source>
        <dbReference type="Proteomes" id="UP001652600"/>
    </source>
</evidence>
<dbReference type="InterPro" id="IPR000109">
    <property type="entry name" value="POT_fam"/>
</dbReference>
<dbReference type="GeneID" id="103497218"/>
<dbReference type="CDD" id="cd17416">
    <property type="entry name" value="MFS_NPF1_2"/>
    <property type="match status" value="1"/>
</dbReference>
<keyword evidence="5 6" id="KW-0472">Membrane</keyword>
<sequence>MGEGNREEEPQTSNKHGGWITFPFIIGSFACMTLATGGWLANLIVYLIKEYNISSIDATLIFNIVNGCLSVFPVVGAVLADSFFGSFFIIVISTSISLLAILSLTLTATIHSLRPQPCDHNNTSITCSSSPSKLQYTILYSSIILASCLGSGGSRFTTATLGANQYDTTKHQNIFFNWFFVTLYAGYVASSTAIVYIQDNVSWGWGFGICLAANVVSLAIFLLENRFYRLDKPKGSPFTSLARVLVATARKRLARVQVGSDEGCYYYGDQDHRVGMPVVDRIMLTKSFRCLNRAALITQEDVHLDGTIAKPWRLCKVQEVEDFKTLLKILPLWSTGIFLSIPIAIQGSLTVLQALTMDRHLGSNFKIPAGSFSVIIFISTTISLTLVDRFLYPIWQKLIGRMSRPLECIGLGHVLNFISMVMSALVESKRLKIAHAHLLQGQVEAIVPISALWLFPQLVLVGMGVAFHFPGQVGLYYQEFPASLCSTATAMISLVIAIAYYLSSSLIDLLHKVTKWLPNDINQGRLDNVYWMISVIGVINFGYYLVCARCYKYQNVEDGGKNVNDSITQH</sequence>
<feature type="transmembrane region" description="Helical" evidence="6">
    <location>
        <begin position="203"/>
        <end position="223"/>
    </location>
</feature>
<evidence type="ECO:0000256" key="2">
    <source>
        <dbReference type="ARBA" id="ARBA00005982"/>
    </source>
</evidence>
<feature type="transmembrane region" description="Helical" evidence="6">
    <location>
        <begin position="529"/>
        <end position="546"/>
    </location>
</feature>
<dbReference type="SUPFAM" id="SSF103473">
    <property type="entry name" value="MFS general substrate transporter"/>
    <property type="match status" value="1"/>
</dbReference>
<comment type="similarity">
    <text evidence="2">Belongs to the major facilitator superfamily. Proton-dependent oligopeptide transporter (POT/PTR) (TC 2.A.17) family.</text>
</comment>
<evidence type="ECO:0000256" key="5">
    <source>
        <dbReference type="ARBA" id="ARBA00023136"/>
    </source>
</evidence>
<feature type="transmembrane region" description="Helical" evidence="6">
    <location>
        <begin position="60"/>
        <end position="80"/>
    </location>
</feature>
<evidence type="ECO:0000256" key="3">
    <source>
        <dbReference type="ARBA" id="ARBA00022692"/>
    </source>
</evidence>
<evidence type="ECO:0000256" key="1">
    <source>
        <dbReference type="ARBA" id="ARBA00004141"/>
    </source>
</evidence>
<accession>A0ABM3KER7</accession>